<gene>
    <name evidence="1" type="ORF">EYM_03020</name>
</gene>
<name>A0A0U3G229_9CREN</name>
<dbReference type="EMBL" id="CP006867">
    <property type="protein sequence ID" value="ALU12380.1"/>
    <property type="molecule type" value="Genomic_DNA"/>
</dbReference>
<organism evidence="1 2">
    <name type="scientific">Ignicoccus islandicus DSM 13165</name>
    <dbReference type="NCBI Taxonomy" id="940295"/>
    <lineage>
        <taxon>Archaea</taxon>
        <taxon>Thermoproteota</taxon>
        <taxon>Thermoprotei</taxon>
        <taxon>Desulfurococcales</taxon>
        <taxon>Desulfurococcaceae</taxon>
        <taxon>Ignicoccus</taxon>
    </lineage>
</organism>
<sequence length="79" mass="9060">MKLELHTETKTGLKVYRLTDSRVPRIGQIIKVNDGTLKVLDVIGRVDTPFIVAKEVRLDSSRKKSKMKGRKIRRAKRGE</sequence>
<protein>
    <recommendedName>
        <fullName evidence="3">H/ACA RNA-protein complex protein Gar1</fullName>
    </recommendedName>
</protein>
<evidence type="ECO:0008006" key="3">
    <source>
        <dbReference type="Google" id="ProtNLM"/>
    </source>
</evidence>
<dbReference type="KEGG" id="iis:EYM_03020"/>
<evidence type="ECO:0000313" key="1">
    <source>
        <dbReference type="EMBL" id="ALU12380.1"/>
    </source>
</evidence>
<reference evidence="1 2" key="1">
    <citation type="submission" date="2013-11" db="EMBL/GenBank/DDBJ databases">
        <title>Comparative genomics of Ignicoccus.</title>
        <authorList>
            <person name="Podar M."/>
        </authorList>
    </citation>
    <scope>NUCLEOTIDE SEQUENCE [LARGE SCALE GENOMIC DNA]</scope>
    <source>
        <strain evidence="1 2">DSM 13165</strain>
    </source>
</reference>
<dbReference type="RefSeq" id="WP_075049594.1">
    <property type="nucleotide sequence ID" value="NZ_CP006867.1"/>
</dbReference>
<proteinExistence type="predicted"/>
<dbReference type="Proteomes" id="UP000060778">
    <property type="component" value="Chromosome"/>
</dbReference>
<dbReference type="STRING" id="940295.EYM_03020"/>
<dbReference type="OrthoDB" id="382781at2157"/>
<dbReference type="GeneID" id="30679997"/>
<keyword evidence="2" id="KW-1185">Reference proteome</keyword>
<evidence type="ECO:0000313" key="2">
    <source>
        <dbReference type="Proteomes" id="UP000060778"/>
    </source>
</evidence>
<dbReference type="AlphaFoldDB" id="A0A0U3G229"/>
<accession>A0A0U3G229</accession>